<dbReference type="Proteomes" id="UP001260980">
    <property type="component" value="Unassembled WGS sequence"/>
</dbReference>
<dbReference type="EMBL" id="JAWCUD010000012">
    <property type="protein sequence ID" value="MDU0205140.1"/>
    <property type="molecule type" value="Genomic_DNA"/>
</dbReference>
<evidence type="ECO:0000256" key="4">
    <source>
        <dbReference type="RuleBase" id="RU365031"/>
    </source>
</evidence>
<evidence type="ECO:0000256" key="1">
    <source>
        <dbReference type="ARBA" id="ARBA00006383"/>
    </source>
</evidence>
<comment type="catalytic activity">
    <reaction evidence="4">
        <text>a 2-deoxystreptamine antibiotic + acetyl-CoA = an N(3)-acetyl-2-deoxystreptamine antibiotic + CoA + H(+)</text>
        <dbReference type="Rhea" id="RHEA:12665"/>
        <dbReference type="ChEBI" id="CHEBI:15378"/>
        <dbReference type="ChEBI" id="CHEBI:57287"/>
        <dbReference type="ChEBI" id="CHEBI:57288"/>
        <dbReference type="ChEBI" id="CHEBI:57921"/>
        <dbReference type="ChEBI" id="CHEBI:77452"/>
        <dbReference type="EC" id="2.3.1.81"/>
    </reaction>
</comment>
<protein>
    <recommendedName>
        <fullName evidence="4">Aminoglycoside N(3)-acetyltransferase</fullName>
        <ecNumber evidence="4">2.3.1.-</ecNumber>
    </recommendedName>
</protein>
<reference evidence="5 6" key="1">
    <citation type="submission" date="2023-10" db="EMBL/GenBank/DDBJ databases">
        <title>Paenibacillus strain PFR10 Genome sequencing and assembly.</title>
        <authorList>
            <person name="Kim I."/>
        </authorList>
    </citation>
    <scope>NUCLEOTIDE SEQUENCE [LARGE SCALE GENOMIC DNA]</scope>
    <source>
        <strain evidence="5 6">PFR10</strain>
    </source>
</reference>
<organism evidence="5 6">
    <name type="scientific">Paenibacillus violae</name>
    <dbReference type="NCBI Taxonomy" id="3077234"/>
    <lineage>
        <taxon>Bacteria</taxon>
        <taxon>Bacillati</taxon>
        <taxon>Bacillota</taxon>
        <taxon>Bacilli</taxon>
        <taxon>Bacillales</taxon>
        <taxon>Paenibacillaceae</taxon>
        <taxon>Paenibacillus</taxon>
    </lineage>
</organism>
<gene>
    <name evidence="5" type="ORF">RQP52_29055</name>
</gene>
<dbReference type="Pfam" id="PF02522">
    <property type="entry name" value="Antibiotic_NAT"/>
    <property type="match status" value="1"/>
</dbReference>
<name>A0ABU3RLH3_9BACL</name>
<evidence type="ECO:0000256" key="2">
    <source>
        <dbReference type="ARBA" id="ARBA00022679"/>
    </source>
</evidence>
<keyword evidence="3 4" id="KW-0012">Acyltransferase</keyword>
<comment type="similarity">
    <text evidence="1 4">Belongs to the antibiotic N-acetyltransferase family.</text>
</comment>
<sequence length="260" mass="29273">MKKFSNEDFRQVLEAVNIYPGDMVFVHSSLFQLGRLESCETEAMPVELVRLMLDYLGNEGTLAVPTFSFGFAKGIPFDRQITSSEGMGIFSESVRKLPASLRSYHPLQSIAAVGRLAEAITSPDTGSAFDIDGSFDVMIGLGAKLLLLGAPIQAASLIHYAEERVEVPYRYWKMFTGIYVDNGEEKERTYKFFARDLELDPRLNLYPIETWLTERNQFHKVPLGNGYVAQCAFSDFIEVVMQHLNDDPYCLVKSIKKDPG</sequence>
<dbReference type="SUPFAM" id="SSF110710">
    <property type="entry name" value="TTHA0583/YokD-like"/>
    <property type="match status" value="1"/>
</dbReference>
<dbReference type="InterPro" id="IPR028345">
    <property type="entry name" value="Antibiotic_NAT-like"/>
</dbReference>
<dbReference type="RefSeq" id="WP_315955087.1">
    <property type="nucleotide sequence ID" value="NZ_JAWCUD010000012.1"/>
</dbReference>
<dbReference type="PANTHER" id="PTHR11104">
    <property type="entry name" value="AMINOGLYCOSIDE N3-ACETYLTRANSFERASE"/>
    <property type="match status" value="1"/>
</dbReference>
<proteinExistence type="inferred from homology"/>
<keyword evidence="4" id="KW-0046">Antibiotic resistance</keyword>
<evidence type="ECO:0000313" key="6">
    <source>
        <dbReference type="Proteomes" id="UP001260980"/>
    </source>
</evidence>
<dbReference type="EC" id="2.3.1.-" evidence="4"/>
<keyword evidence="6" id="KW-1185">Reference proteome</keyword>
<accession>A0ABU3RLH3</accession>
<dbReference type="PANTHER" id="PTHR11104:SF0">
    <property type="entry name" value="SPBETA PROPHAGE-DERIVED AMINOGLYCOSIDE N(3')-ACETYLTRANSFERASE-LIKE PROTEIN YOKD"/>
    <property type="match status" value="1"/>
</dbReference>
<evidence type="ECO:0000313" key="5">
    <source>
        <dbReference type="EMBL" id="MDU0205140.1"/>
    </source>
</evidence>
<dbReference type="InterPro" id="IPR003679">
    <property type="entry name" value="Amioglycoside_AcTrfase"/>
</dbReference>
<evidence type="ECO:0000256" key="3">
    <source>
        <dbReference type="ARBA" id="ARBA00023315"/>
    </source>
</evidence>
<comment type="caution">
    <text evidence="5">The sequence shown here is derived from an EMBL/GenBank/DDBJ whole genome shotgun (WGS) entry which is preliminary data.</text>
</comment>
<keyword evidence="2 4" id="KW-0808">Transferase</keyword>